<name>A0ABW3HD26_9SPHN</name>
<keyword evidence="2" id="KW-0238">DNA-binding</keyword>
<gene>
    <name evidence="2" type="ORF">ACFQ1E_20615</name>
</gene>
<dbReference type="EMBL" id="JBHTJG010000017">
    <property type="protein sequence ID" value="MFD0948752.1"/>
    <property type="molecule type" value="Genomic_DNA"/>
</dbReference>
<evidence type="ECO:0000313" key="3">
    <source>
        <dbReference type="Proteomes" id="UP001596977"/>
    </source>
</evidence>
<comment type="caution">
    <text evidence="2">The sequence shown here is derived from an EMBL/GenBank/DDBJ whole genome shotgun (WGS) entry which is preliminary data.</text>
</comment>
<dbReference type="InterPro" id="IPR000835">
    <property type="entry name" value="HTH_MarR-typ"/>
</dbReference>
<dbReference type="SUPFAM" id="SSF46785">
    <property type="entry name" value="Winged helix' DNA-binding domain"/>
    <property type="match status" value="1"/>
</dbReference>
<accession>A0ABW3HD26</accession>
<proteinExistence type="predicted"/>
<dbReference type="GO" id="GO:0003677">
    <property type="term" value="F:DNA binding"/>
    <property type="evidence" value="ECO:0007669"/>
    <property type="project" value="UniProtKB-KW"/>
</dbReference>
<protein>
    <submittedName>
        <fullName evidence="2">Winged helix DNA-binding protein</fullName>
    </submittedName>
</protein>
<dbReference type="InterPro" id="IPR036390">
    <property type="entry name" value="WH_DNA-bd_sf"/>
</dbReference>
<evidence type="ECO:0000259" key="1">
    <source>
        <dbReference type="Pfam" id="PF13463"/>
    </source>
</evidence>
<feature type="domain" description="HTH marR-type" evidence="1">
    <location>
        <begin position="108"/>
        <end position="145"/>
    </location>
</feature>
<dbReference type="RefSeq" id="WP_264946552.1">
    <property type="nucleotide sequence ID" value="NZ_JAPDRA010000016.1"/>
</dbReference>
<sequence>MSIQPRARRARRLSSSQNPAAIEAVLGVLTRLQQGKGAETADSLRAIRGTDLHRFARHLFNERRRRDEALGADLFQDPVWDLMLELYAAAGEGERVGINRATLASGVPATTALRYIKMLTKRGLVVREQCQEDSRRVFVRLTDRAMLKMTELLSRIANERLTADRAGG</sequence>
<dbReference type="Pfam" id="PF13463">
    <property type="entry name" value="HTH_27"/>
    <property type="match status" value="1"/>
</dbReference>
<reference evidence="3" key="1">
    <citation type="journal article" date="2019" name="Int. J. Syst. Evol. Microbiol.">
        <title>The Global Catalogue of Microorganisms (GCM) 10K type strain sequencing project: providing services to taxonomists for standard genome sequencing and annotation.</title>
        <authorList>
            <consortium name="The Broad Institute Genomics Platform"/>
            <consortium name="The Broad Institute Genome Sequencing Center for Infectious Disease"/>
            <person name="Wu L."/>
            <person name="Ma J."/>
        </authorList>
    </citation>
    <scope>NUCLEOTIDE SEQUENCE [LARGE SCALE GENOMIC DNA]</scope>
    <source>
        <strain evidence="3">CCUG 62982</strain>
    </source>
</reference>
<organism evidence="2 3">
    <name type="scientific">Sphingomonas canadensis</name>
    <dbReference type="NCBI Taxonomy" id="1219257"/>
    <lineage>
        <taxon>Bacteria</taxon>
        <taxon>Pseudomonadati</taxon>
        <taxon>Pseudomonadota</taxon>
        <taxon>Alphaproteobacteria</taxon>
        <taxon>Sphingomonadales</taxon>
        <taxon>Sphingomonadaceae</taxon>
        <taxon>Sphingomonas</taxon>
    </lineage>
</organism>
<keyword evidence="3" id="KW-1185">Reference proteome</keyword>
<dbReference type="Gene3D" id="1.10.10.10">
    <property type="entry name" value="Winged helix-like DNA-binding domain superfamily/Winged helix DNA-binding domain"/>
    <property type="match status" value="1"/>
</dbReference>
<evidence type="ECO:0000313" key="2">
    <source>
        <dbReference type="EMBL" id="MFD0948752.1"/>
    </source>
</evidence>
<dbReference type="InterPro" id="IPR036388">
    <property type="entry name" value="WH-like_DNA-bd_sf"/>
</dbReference>
<dbReference type="Proteomes" id="UP001596977">
    <property type="component" value="Unassembled WGS sequence"/>
</dbReference>